<dbReference type="HOGENOM" id="CLU_2447524_0_0_2"/>
<accession>A0A075MVT2</accession>
<protein>
    <submittedName>
        <fullName evidence="1">Uncharacterized protein</fullName>
    </submittedName>
</protein>
<evidence type="ECO:0000313" key="1">
    <source>
        <dbReference type="EMBL" id="AIF85253.1"/>
    </source>
</evidence>
<dbReference type="KEGG" id="nev:NTE_03224"/>
<dbReference type="Proteomes" id="UP000028194">
    <property type="component" value="Chromosome"/>
</dbReference>
<dbReference type="EMBL" id="CP007174">
    <property type="protein sequence ID" value="AIF85253.1"/>
    <property type="molecule type" value="Genomic_DNA"/>
</dbReference>
<name>A0A075MVT2_9ARCH</name>
<reference evidence="1 2" key="1">
    <citation type="journal article" date="2014" name="PLoS ONE">
        <title>Genome Sequence of Candidatus Nitrososphaera evergladensis from Group I.1b Enriched from Everglades Soil Reveals Novel Genomic Features of the Ammonia-Oxidizing Archaea.</title>
        <authorList>
            <person name="Zhalnina K.V."/>
            <person name="Dias R."/>
            <person name="Leonard M.T."/>
            <person name="Dorr de Quadros P."/>
            <person name="Camargo F.A."/>
            <person name="Drew J.C."/>
            <person name="Farmerie W.G."/>
            <person name="Daroub S.H."/>
            <person name="Triplett E.W."/>
        </authorList>
    </citation>
    <scope>NUCLEOTIDE SEQUENCE [LARGE SCALE GENOMIC DNA]</scope>
    <source>
        <strain evidence="1 2">SR1</strain>
    </source>
</reference>
<sequence length="89" mass="10022">MIFLSAGEQLMKLYLEAAENILLSSWLKSEMIHQEILLDGRQEKSFMLVGIFCSTYTAGVRLESGEGERIGISCMPVLSVVSYQILYIQ</sequence>
<dbReference type="AlphaFoldDB" id="A0A075MVT2"/>
<gene>
    <name evidence="1" type="ORF">NTE_03224</name>
</gene>
<dbReference type="STRING" id="1459636.NTE_03224"/>
<evidence type="ECO:0000313" key="2">
    <source>
        <dbReference type="Proteomes" id="UP000028194"/>
    </source>
</evidence>
<organism evidence="1 2">
    <name type="scientific">Candidatus Nitrososphaera evergladensis SR1</name>
    <dbReference type="NCBI Taxonomy" id="1459636"/>
    <lineage>
        <taxon>Archaea</taxon>
        <taxon>Nitrososphaerota</taxon>
        <taxon>Nitrososphaeria</taxon>
        <taxon>Nitrososphaerales</taxon>
        <taxon>Nitrososphaeraceae</taxon>
        <taxon>Nitrososphaera</taxon>
    </lineage>
</organism>
<proteinExistence type="predicted"/>
<keyword evidence="2" id="KW-1185">Reference proteome</keyword>